<name>A0ABQ4Z948_9ASTR</name>
<gene>
    <name evidence="3" type="ORF">Tco_0769330</name>
</gene>
<evidence type="ECO:0000256" key="2">
    <source>
        <dbReference type="SAM" id="MobiDB-lite"/>
    </source>
</evidence>
<organism evidence="3 4">
    <name type="scientific">Tanacetum coccineum</name>
    <dbReference type="NCBI Taxonomy" id="301880"/>
    <lineage>
        <taxon>Eukaryota</taxon>
        <taxon>Viridiplantae</taxon>
        <taxon>Streptophyta</taxon>
        <taxon>Embryophyta</taxon>
        <taxon>Tracheophyta</taxon>
        <taxon>Spermatophyta</taxon>
        <taxon>Magnoliopsida</taxon>
        <taxon>eudicotyledons</taxon>
        <taxon>Gunneridae</taxon>
        <taxon>Pentapetalae</taxon>
        <taxon>asterids</taxon>
        <taxon>campanulids</taxon>
        <taxon>Asterales</taxon>
        <taxon>Asteraceae</taxon>
        <taxon>Asteroideae</taxon>
        <taxon>Anthemideae</taxon>
        <taxon>Anthemidinae</taxon>
        <taxon>Tanacetum</taxon>
    </lineage>
</organism>
<dbReference type="Proteomes" id="UP001151760">
    <property type="component" value="Unassembled WGS sequence"/>
</dbReference>
<dbReference type="EMBL" id="BQNB010011140">
    <property type="protein sequence ID" value="GJS86694.1"/>
    <property type="molecule type" value="Genomic_DNA"/>
</dbReference>
<proteinExistence type="predicted"/>
<feature type="coiled-coil region" evidence="1">
    <location>
        <begin position="424"/>
        <end position="451"/>
    </location>
</feature>
<protein>
    <submittedName>
        <fullName evidence="3">Uncharacterized protein</fullName>
    </submittedName>
</protein>
<feature type="compositionally biased region" description="Polar residues" evidence="2">
    <location>
        <begin position="12"/>
        <end position="21"/>
    </location>
</feature>
<reference evidence="3" key="1">
    <citation type="journal article" date="2022" name="Int. J. Mol. Sci.">
        <title>Draft Genome of Tanacetum Coccineum: Genomic Comparison of Closely Related Tanacetum-Family Plants.</title>
        <authorList>
            <person name="Yamashiro T."/>
            <person name="Shiraishi A."/>
            <person name="Nakayama K."/>
            <person name="Satake H."/>
        </authorList>
    </citation>
    <scope>NUCLEOTIDE SEQUENCE</scope>
</reference>
<feature type="region of interest" description="Disordered" evidence="2">
    <location>
        <begin position="1"/>
        <end position="25"/>
    </location>
</feature>
<accession>A0ABQ4Z948</accession>
<evidence type="ECO:0000256" key="1">
    <source>
        <dbReference type="SAM" id="Coils"/>
    </source>
</evidence>
<keyword evidence="4" id="KW-1185">Reference proteome</keyword>
<evidence type="ECO:0000313" key="3">
    <source>
        <dbReference type="EMBL" id="GJS86694.1"/>
    </source>
</evidence>
<comment type="caution">
    <text evidence="3">The sequence shown here is derived from an EMBL/GenBank/DDBJ whole genome shotgun (WGS) entry which is preliminary data.</text>
</comment>
<evidence type="ECO:0000313" key="4">
    <source>
        <dbReference type="Proteomes" id="UP001151760"/>
    </source>
</evidence>
<reference evidence="3" key="2">
    <citation type="submission" date="2022-01" db="EMBL/GenBank/DDBJ databases">
        <authorList>
            <person name="Yamashiro T."/>
            <person name="Shiraishi A."/>
            <person name="Satake H."/>
            <person name="Nakayama K."/>
        </authorList>
    </citation>
    <scope>NUCLEOTIDE SEQUENCE</scope>
</reference>
<sequence length="633" mass="71299">MSGIVPPISPPLGTNTGNAASPNRVDTIPIDNTTTNNIAQNVEDFSSWKDRFLVYLDGLEPYLLEILKNGPFVPKSSLSTSTNILYKPQKQWSHEDRRLANQDKRLKGVIISCLPNDVLNLKTQINVFKALEGEKVNGTFTRLKCLLNDLENKGVSIPQAEVNATFVNSLPRKWLSMNQTQRANNSIKNDGLATLYGKYNYEEGMIDQIYKSESTRFTIQASNSKGLIFNAHLQDSDSDVEEDTRSSNEFLADLNVKFHDRALLANQKRFYKRSKRVGSTTKPMDKSNETCFACGKLDYKGNYKGLKAEIAILTKKIDGMSKGKSAKALVVESLEGMKTPYPLRMKGLPGSRHSWLSLRMSHMLERLMLDWVNYTHVDLYYVEDQRKNLLSKFNSLNQELSLCKSKLCDLKNTKALNCSLQTKISRLNLDNESLKDKISNLKEVNEKWTSSKVTLDQLLTKQVLGNIVCTLGGRGKRKDTIFLKEVLFTKADESPSETVPEITSNFKPECHNQEPLPPLPKLSGTEPNEDCHMKPKCSAYGSTIHLTKEHPEQAVVKKTLAKLKTKSSQGSSSRKALVISKTFIDCKYCIFNNHHSDECEYYHGCDIYGSIAHETAACTKKPFSNIRKPRIAN</sequence>
<keyword evidence="1" id="KW-0175">Coiled coil</keyword>